<protein>
    <submittedName>
        <fullName evidence="1">Uncharacterized protein</fullName>
    </submittedName>
</protein>
<dbReference type="EMBL" id="CAJOBZ010000005">
    <property type="protein sequence ID" value="CAF4792290.1"/>
    <property type="molecule type" value="Genomic_DNA"/>
</dbReference>
<evidence type="ECO:0000313" key="1">
    <source>
        <dbReference type="EMBL" id="CAF4792290.1"/>
    </source>
</evidence>
<keyword evidence="2" id="KW-1185">Reference proteome</keyword>
<dbReference type="AlphaFoldDB" id="A0A821NYX4"/>
<name>A0A821NYX4_9NEOP</name>
<evidence type="ECO:0000313" key="2">
    <source>
        <dbReference type="Proteomes" id="UP000663880"/>
    </source>
</evidence>
<reference evidence="1" key="1">
    <citation type="submission" date="2021-02" db="EMBL/GenBank/DDBJ databases">
        <authorList>
            <person name="Steward A R."/>
        </authorList>
    </citation>
    <scope>NUCLEOTIDE SEQUENCE</scope>
</reference>
<dbReference type="Proteomes" id="UP000663880">
    <property type="component" value="Unassembled WGS sequence"/>
</dbReference>
<comment type="caution">
    <text evidence="1">The sequence shown here is derived from an EMBL/GenBank/DDBJ whole genome shotgun (WGS) entry which is preliminary data.</text>
</comment>
<gene>
    <name evidence="1" type="ORF">PMACD_LOCUS2962</name>
</gene>
<organism evidence="1 2">
    <name type="scientific">Pieris macdunnoughi</name>
    <dbReference type="NCBI Taxonomy" id="345717"/>
    <lineage>
        <taxon>Eukaryota</taxon>
        <taxon>Metazoa</taxon>
        <taxon>Ecdysozoa</taxon>
        <taxon>Arthropoda</taxon>
        <taxon>Hexapoda</taxon>
        <taxon>Insecta</taxon>
        <taxon>Pterygota</taxon>
        <taxon>Neoptera</taxon>
        <taxon>Endopterygota</taxon>
        <taxon>Lepidoptera</taxon>
        <taxon>Glossata</taxon>
        <taxon>Ditrysia</taxon>
        <taxon>Papilionoidea</taxon>
        <taxon>Pieridae</taxon>
        <taxon>Pierinae</taxon>
        <taxon>Pieris</taxon>
    </lineage>
</organism>
<proteinExistence type="predicted"/>
<sequence length="98" mass="10911">MARAAGRRRRGVRARRLLRSEHLRPRSVAPLAVCSVPAPAPGRAARSPSRRPRPRYVTLRWRVGVGRLRVPHCTAPLDACWRTRLSSSAGFVNLPGEL</sequence>
<accession>A0A821NYX4</accession>